<reference evidence="2 5" key="2">
    <citation type="submission" date="2019-04" db="EMBL/GenBank/DDBJ databases">
        <title>Isolation and culture of sulfate reducing bacteria from the cold seep of the South China Sea.</title>
        <authorList>
            <person name="Sun C."/>
            <person name="Liu R."/>
        </authorList>
    </citation>
    <scope>NUCLEOTIDE SEQUENCE [LARGE SCALE GENOMIC DNA]</scope>
    <source>
        <strain evidence="2 5">CS1</strain>
    </source>
</reference>
<dbReference type="AlphaFoldDB" id="A0A6P1ZKD7"/>
<dbReference type="OrthoDB" id="5520099at2"/>
<dbReference type="Proteomes" id="UP000434052">
    <property type="component" value="Unassembled WGS sequence"/>
</dbReference>
<sequence length="88" mass="10361">MPCPLDDLLRYEANELSDDERQKLEAHIAECKYCRETLNTLRTVSDSGYGELPPPSLRRRRLRTTTTFTKRLIKRIIRIWRPLDGVDS</sequence>
<dbReference type="InterPro" id="IPR027383">
    <property type="entry name" value="Znf_put"/>
</dbReference>
<dbReference type="Pfam" id="PF13490">
    <property type="entry name" value="zf-HC2"/>
    <property type="match status" value="1"/>
</dbReference>
<dbReference type="InterPro" id="IPR041916">
    <property type="entry name" value="Anti_sigma_zinc_sf"/>
</dbReference>
<evidence type="ECO:0000313" key="3">
    <source>
        <dbReference type="EMBL" id="TVM35225.1"/>
    </source>
</evidence>
<dbReference type="Gene3D" id="1.10.10.1320">
    <property type="entry name" value="Anti-sigma factor, zinc-finger domain"/>
    <property type="match status" value="1"/>
</dbReference>
<evidence type="ECO:0000313" key="4">
    <source>
        <dbReference type="Proteomes" id="UP000434052"/>
    </source>
</evidence>
<name>A0A6P1ZKD7_9BACT</name>
<accession>A0A6P1ZKD7</accession>
<organism evidence="3 4">
    <name type="scientific">Oceanidesulfovibrio marinus</name>
    <dbReference type="NCBI Taxonomy" id="370038"/>
    <lineage>
        <taxon>Bacteria</taxon>
        <taxon>Pseudomonadati</taxon>
        <taxon>Thermodesulfobacteriota</taxon>
        <taxon>Desulfovibrionia</taxon>
        <taxon>Desulfovibrionales</taxon>
        <taxon>Desulfovibrionaceae</taxon>
        <taxon>Oceanidesulfovibrio</taxon>
    </lineage>
</organism>
<evidence type="ECO:0000313" key="5">
    <source>
        <dbReference type="Proteomes" id="UP000503251"/>
    </source>
</evidence>
<feature type="domain" description="Putative zinc-finger" evidence="1">
    <location>
        <begin position="10"/>
        <end position="35"/>
    </location>
</feature>
<dbReference type="EMBL" id="CP039543">
    <property type="protein sequence ID" value="QJT08336.1"/>
    <property type="molecule type" value="Genomic_DNA"/>
</dbReference>
<evidence type="ECO:0000259" key="1">
    <source>
        <dbReference type="Pfam" id="PF13490"/>
    </source>
</evidence>
<reference evidence="3 4" key="1">
    <citation type="submission" date="2018-06" db="EMBL/GenBank/DDBJ databases">
        <title>Complete genome of Desulfovibrio marinus P48SEP.</title>
        <authorList>
            <person name="Crispim J.S."/>
            <person name="Vidigal P.M.P."/>
            <person name="Silva L.C.F."/>
            <person name="Araujo L.C."/>
            <person name="Laguardia C.N."/>
            <person name="Dias R.S."/>
            <person name="Sousa M.P."/>
            <person name="Paula S.O."/>
            <person name="Silva C."/>
        </authorList>
    </citation>
    <scope>NUCLEOTIDE SEQUENCE [LARGE SCALE GENOMIC DNA]</scope>
    <source>
        <strain evidence="3 4">P48SEP</strain>
    </source>
</reference>
<dbReference type="RefSeq" id="WP_144234785.1">
    <property type="nucleotide sequence ID" value="NZ_CP039543.1"/>
</dbReference>
<dbReference type="Proteomes" id="UP000503251">
    <property type="component" value="Chromosome"/>
</dbReference>
<keyword evidence="5" id="KW-1185">Reference proteome</keyword>
<proteinExistence type="predicted"/>
<protein>
    <recommendedName>
        <fullName evidence="1">Putative zinc-finger domain-containing protein</fullName>
    </recommendedName>
</protein>
<dbReference type="EMBL" id="QMIF01000003">
    <property type="protein sequence ID" value="TVM35225.1"/>
    <property type="molecule type" value="Genomic_DNA"/>
</dbReference>
<evidence type="ECO:0000313" key="2">
    <source>
        <dbReference type="EMBL" id="QJT08336.1"/>
    </source>
</evidence>
<gene>
    <name evidence="3" type="ORF">DQK91_07475</name>
    <name evidence="2" type="ORF">E8L03_05060</name>
</gene>